<evidence type="ECO:0000259" key="14">
    <source>
        <dbReference type="PROSITE" id="PS51677"/>
    </source>
</evidence>
<protein>
    <recommendedName>
        <fullName evidence="14">NodB homology domain-containing protein</fullName>
    </recommendedName>
</protein>
<dbReference type="AlphaFoldDB" id="A0A5N5QDX8"/>
<evidence type="ECO:0000256" key="4">
    <source>
        <dbReference type="ARBA" id="ARBA00022622"/>
    </source>
</evidence>
<evidence type="ECO:0000256" key="1">
    <source>
        <dbReference type="ARBA" id="ARBA00001941"/>
    </source>
</evidence>
<dbReference type="GO" id="GO:0046872">
    <property type="term" value="F:metal ion binding"/>
    <property type="evidence" value="ECO:0007669"/>
    <property type="project" value="UniProtKB-KW"/>
</dbReference>
<dbReference type="InterPro" id="IPR011330">
    <property type="entry name" value="Glyco_hydro/deAcase_b/a-brl"/>
</dbReference>
<evidence type="ECO:0000256" key="5">
    <source>
        <dbReference type="ARBA" id="ARBA00022723"/>
    </source>
</evidence>
<feature type="compositionally biased region" description="Acidic residues" evidence="12">
    <location>
        <begin position="521"/>
        <end position="561"/>
    </location>
</feature>
<feature type="compositionally biased region" description="Basic and acidic residues" evidence="12">
    <location>
        <begin position="398"/>
        <end position="413"/>
    </location>
</feature>
<evidence type="ECO:0000256" key="6">
    <source>
        <dbReference type="ARBA" id="ARBA00022729"/>
    </source>
</evidence>
<sequence length="820" mass="89956">MAFFIARFLALAGALGATIDVSATPMNAPKLGHRAPANVVTKCTQPNTVALTFDDGPYTWTKNLVDLLDKNGAKGTFFLNGNNYGCIYDQANVDRVKYVYDKGHQVASHTWAHQHLPTLSGSKLLSEFTRTDEAIKKITGAVPSFMRPPYGEYNDEVLKVAAENGQIVTIWDFDSGDASGVSPAESKQQYRKLIMSGPDTILTLNHETRETTFDDVIPYAIKQIKAKGYKMVTVAECLGKSPYQSTKSPSERDRNTPLSGHSSPASSQFSNRRSDSNTTPSPPRCTHGRRSTFNAHALSSRLALLEASESLSTAAETLSVAARAMAKAAASLSLASGYQDYQYDDVGERGSMDEYVVEEPFDWQQNSYSLAPVDTSRDNAPTTLNETTTRSSSAPTIKTKEEIGQDPSHDDVNHSLTTACGTLPEPRARHSPGLTLFGQFRVKPNDPEYQSATVPSLGSVNEEPRQDEQVQVPVSDDSDVVVILSDSDDGSGDHESENNHRDDENVQGDTGDENQGNGDKESEEGEEMDEEEDEDEEEEDEDEEEEDEDGSEDDSEDDSELVPDGLSRIVLDRGFDEIPAICDLIERSPRAKTICFWKYWGSAPSLAGMIRKSTSLDVVLPASLHKDKIAEACREFVDLPVGVLIWPAHITLSGFRKQSKYSNYQIIHVGPPLEENEDVESSQTCLVLIGNELQDMSRKDRKELYERWLEARTKAPSLALSVRQKLYRKNILHGLDSISSEAQSGMDRDGTCKKCEWICRTTSLTGQAGSHWGSHTTLEGRDSVDETRAGSLGGFAGCFLSGSTACGSLRIMRFAPCGVD</sequence>
<feature type="region of interest" description="Disordered" evidence="12">
    <location>
        <begin position="372"/>
        <end position="563"/>
    </location>
</feature>
<dbReference type="CDD" id="cd10951">
    <property type="entry name" value="CE4_ClCDA_like"/>
    <property type="match status" value="1"/>
</dbReference>
<keyword evidence="8" id="KW-0472">Membrane</keyword>
<feature type="compositionally biased region" description="Basic and acidic residues" evidence="12">
    <location>
        <begin position="491"/>
        <end position="504"/>
    </location>
</feature>
<evidence type="ECO:0000256" key="13">
    <source>
        <dbReference type="SAM" id="SignalP"/>
    </source>
</evidence>
<dbReference type="Proteomes" id="UP000383932">
    <property type="component" value="Unassembled WGS sequence"/>
</dbReference>
<keyword evidence="4" id="KW-0336">GPI-anchor</keyword>
<dbReference type="InterPro" id="IPR002509">
    <property type="entry name" value="NODB_dom"/>
</dbReference>
<feature type="compositionally biased region" description="Polar residues" evidence="12">
    <location>
        <begin position="378"/>
        <end position="396"/>
    </location>
</feature>
<keyword evidence="5" id="KW-0479">Metal-binding</keyword>
<comment type="subcellular location">
    <subcellularLocation>
        <location evidence="2">Cell membrane</location>
        <topology evidence="2">Lipid-anchor</topology>
        <topology evidence="2">GPI-anchor</topology>
    </subcellularLocation>
</comment>
<keyword evidence="9" id="KW-0119">Carbohydrate metabolism</keyword>
<keyword evidence="7" id="KW-0378">Hydrolase</keyword>
<feature type="compositionally biased region" description="Low complexity" evidence="12">
    <location>
        <begin position="469"/>
        <end position="485"/>
    </location>
</feature>
<keyword evidence="11" id="KW-0961">Cell wall biogenesis/degradation</keyword>
<dbReference type="PROSITE" id="PS51677">
    <property type="entry name" value="NODB"/>
    <property type="match status" value="1"/>
</dbReference>
<reference evidence="15 16" key="1">
    <citation type="journal article" date="2019" name="Fungal Biol. Biotechnol.">
        <title>Draft genome sequence of fastidious pathogen Ceratobasidium theobromae, which causes vascular-streak dieback in Theobroma cacao.</title>
        <authorList>
            <person name="Ali S.S."/>
            <person name="Asman A."/>
            <person name="Shao J."/>
            <person name="Firmansyah A.P."/>
            <person name="Susilo A.W."/>
            <person name="Rosmana A."/>
            <person name="McMahon P."/>
            <person name="Junaid M."/>
            <person name="Guest D."/>
            <person name="Kheng T.Y."/>
            <person name="Meinhardt L.W."/>
            <person name="Bailey B.A."/>
        </authorList>
    </citation>
    <scope>NUCLEOTIDE SEQUENCE [LARGE SCALE GENOMIC DNA]</scope>
    <source>
        <strain evidence="15 16">CT2</strain>
    </source>
</reference>
<evidence type="ECO:0000313" key="16">
    <source>
        <dbReference type="Proteomes" id="UP000383932"/>
    </source>
</evidence>
<dbReference type="Gene3D" id="3.20.20.370">
    <property type="entry name" value="Glycoside hydrolase/deacetylase"/>
    <property type="match status" value="1"/>
</dbReference>
<keyword evidence="6 13" id="KW-0732">Signal</keyword>
<dbReference type="GO" id="GO:0098552">
    <property type="term" value="C:side of membrane"/>
    <property type="evidence" value="ECO:0007669"/>
    <property type="project" value="UniProtKB-KW"/>
</dbReference>
<dbReference type="EMBL" id="SSOP01000243">
    <property type="protein sequence ID" value="KAB5589661.1"/>
    <property type="molecule type" value="Genomic_DNA"/>
</dbReference>
<evidence type="ECO:0000256" key="10">
    <source>
        <dbReference type="ARBA" id="ARBA00023288"/>
    </source>
</evidence>
<feature type="compositionally biased region" description="Polar residues" evidence="12">
    <location>
        <begin position="256"/>
        <end position="279"/>
    </location>
</feature>
<evidence type="ECO:0000256" key="2">
    <source>
        <dbReference type="ARBA" id="ARBA00004609"/>
    </source>
</evidence>
<feature type="region of interest" description="Disordered" evidence="12">
    <location>
        <begin position="241"/>
        <end position="290"/>
    </location>
</feature>
<dbReference type="OrthoDB" id="2125469at2759"/>
<feature type="chain" id="PRO_5024290811" description="NodB homology domain-containing protein" evidence="13">
    <location>
        <begin position="17"/>
        <end position="820"/>
    </location>
</feature>
<keyword evidence="4" id="KW-0325">Glycoprotein</keyword>
<dbReference type="Pfam" id="PF01522">
    <property type="entry name" value="Polysacc_deac_1"/>
    <property type="match status" value="1"/>
</dbReference>
<dbReference type="GO" id="GO:0005886">
    <property type="term" value="C:plasma membrane"/>
    <property type="evidence" value="ECO:0007669"/>
    <property type="project" value="UniProtKB-SubCell"/>
</dbReference>
<keyword evidence="10" id="KW-0449">Lipoprotein</keyword>
<evidence type="ECO:0000313" key="15">
    <source>
        <dbReference type="EMBL" id="KAB5589661.1"/>
    </source>
</evidence>
<dbReference type="GO" id="GO:0016810">
    <property type="term" value="F:hydrolase activity, acting on carbon-nitrogen (but not peptide) bonds"/>
    <property type="evidence" value="ECO:0007669"/>
    <property type="project" value="InterPro"/>
</dbReference>
<evidence type="ECO:0000256" key="3">
    <source>
        <dbReference type="ARBA" id="ARBA00022475"/>
    </source>
</evidence>
<evidence type="ECO:0000256" key="7">
    <source>
        <dbReference type="ARBA" id="ARBA00022801"/>
    </source>
</evidence>
<organism evidence="15 16">
    <name type="scientific">Ceratobasidium theobromae</name>
    <dbReference type="NCBI Taxonomy" id="1582974"/>
    <lineage>
        <taxon>Eukaryota</taxon>
        <taxon>Fungi</taxon>
        <taxon>Dikarya</taxon>
        <taxon>Basidiomycota</taxon>
        <taxon>Agaricomycotina</taxon>
        <taxon>Agaricomycetes</taxon>
        <taxon>Cantharellales</taxon>
        <taxon>Ceratobasidiaceae</taxon>
        <taxon>Ceratobasidium</taxon>
    </lineage>
</organism>
<evidence type="ECO:0000256" key="12">
    <source>
        <dbReference type="SAM" id="MobiDB-lite"/>
    </source>
</evidence>
<keyword evidence="16" id="KW-1185">Reference proteome</keyword>
<dbReference type="SUPFAM" id="SSF88713">
    <property type="entry name" value="Glycoside hydrolase/deacetylase"/>
    <property type="match status" value="1"/>
</dbReference>
<gene>
    <name evidence="15" type="ORF">CTheo_6900</name>
</gene>
<dbReference type="PANTHER" id="PTHR46471">
    <property type="entry name" value="CHITIN DEACETYLASE"/>
    <property type="match status" value="1"/>
</dbReference>
<evidence type="ECO:0000256" key="8">
    <source>
        <dbReference type="ARBA" id="ARBA00023136"/>
    </source>
</evidence>
<comment type="cofactor">
    <cofactor evidence="1">
        <name>Co(2+)</name>
        <dbReference type="ChEBI" id="CHEBI:48828"/>
    </cofactor>
</comment>
<dbReference type="GO" id="GO:0005975">
    <property type="term" value="P:carbohydrate metabolic process"/>
    <property type="evidence" value="ECO:0007669"/>
    <property type="project" value="InterPro"/>
</dbReference>
<evidence type="ECO:0000256" key="11">
    <source>
        <dbReference type="ARBA" id="ARBA00023316"/>
    </source>
</evidence>
<proteinExistence type="predicted"/>
<feature type="compositionally biased region" description="Polar residues" evidence="12">
    <location>
        <begin position="448"/>
        <end position="459"/>
    </location>
</feature>
<accession>A0A5N5QDX8</accession>
<evidence type="ECO:0000256" key="9">
    <source>
        <dbReference type="ARBA" id="ARBA00023277"/>
    </source>
</evidence>
<keyword evidence="3" id="KW-1003">Cell membrane</keyword>
<dbReference type="PANTHER" id="PTHR46471:SF2">
    <property type="entry name" value="CHITIN DEACETYLASE-RELATED"/>
    <property type="match status" value="1"/>
</dbReference>
<comment type="caution">
    <text evidence="15">The sequence shown here is derived from an EMBL/GenBank/DDBJ whole genome shotgun (WGS) entry which is preliminary data.</text>
</comment>
<name>A0A5N5QDX8_9AGAM</name>
<dbReference type="GO" id="GO:0071555">
    <property type="term" value="P:cell wall organization"/>
    <property type="evidence" value="ECO:0007669"/>
    <property type="project" value="UniProtKB-KW"/>
</dbReference>
<feature type="domain" description="NodB homology" evidence="14">
    <location>
        <begin position="47"/>
        <end position="232"/>
    </location>
</feature>
<feature type="signal peptide" evidence="13">
    <location>
        <begin position="1"/>
        <end position="16"/>
    </location>
</feature>